<dbReference type="RefSeq" id="WP_178087780.1">
    <property type="nucleotide sequence ID" value="NZ_CABFUZ020000214.1"/>
</dbReference>
<evidence type="ECO:0000256" key="1">
    <source>
        <dbReference type="SAM" id="MobiDB-lite"/>
    </source>
</evidence>
<proteinExistence type="predicted"/>
<reference evidence="2" key="1">
    <citation type="submission" date="2019-09" db="EMBL/GenBank/DDBJ databases">
        <authorList>
            <person name="Cremers G."/>
        </authorList>
    </citation>
    <scope>NUCLEOTIDE SEQUENCE [LARGE SCALE GENOMIC DNA]</scope>
    <source>
        <strain evidence="2">3B</strain>
    </source>
</reference>
<dbReference type="InterPro" id="IPR037883">
    <property type="entry name" value="Knr4/Smi1-like_sf"/>
</dbReference>
<evidence type="ECO:0000313" key="2">
    <source>
        <dbReference type="EMBL" id="VVM07960.1"/>
    </source>
</evidence>
<accession>A0A5E6MFF0</accession>
<dbReference type="Proteomes" id="UP000381693">
    <property type="component" value="Unassembled WGS sequence"/>
</dbReference>
<comment type="caution">
    <text evidence="2">The sequence shown here is derived from an EMBL/GenBank/DDBJ whole genome shotgun (WGS) entry which is preliminary data.</text>
</comment>
<dbReference type="AlphaFoldDB" id="A0A5E6MFF0"/>
<feature type="compositionally biased region" description="Basic and acidic residues" evidence="1">
    <location>
        <begin position="182"/>
        <end position="191"/>
    </location>
</feature>
<protein>
    <recommendedName>
        <fullName evidence="4">Knr4/Smi1-like domain-containing protein</fullName>
    </recommendedName>
</protein>
<evidence type="ECO:0000313" key="3">
    <source>
        <dbReference type="Proteomes" id="UP000381693"/>
    </source>
</evidence>
<evidence type="ECO:0008006" key="4">
    <source>
        <dbReference type="Google" id="ProtNLM"/>
    </source>
</evidence>
<name>A0A5E6MFF0_9BACT</name>
<organism evidence="2 3">
    <name type="scientific">Methylacidimicrobium cyclopophantes</name>
    <dbReference type="NCBI Taxonomy" id="1041766"/>
    <lineage>
        <taxon>Bacteria</taxon>
        <taxon>Pseudomonadati</taxon>
        <taxon>Verrucomicrobiota</taxon>
        <taxon>Methylacidimicrobium</taxon>
    </lineage>
</organism>
<feature type="region of interest" description="Disordered" evidence="1">
    <location>
        <begin position="150"/>
        <end position="203"/>
    </location>
</feature>
<sequence length="203" mass="22776">MNYKTYVALVNEEEQAAGFQPFAGRPPARVAAYAREVQERFGIAIPPDYLDFLSLADGLAHNGVVFYAIDQDEEEDQFLPGLLAENLVLQDLRTQPDYLFLGHSDIFRYAYSFPEKKYFALYADSLAPAAKFSDFNELMVNVLKHEALGLFDDEEETGDEEDEELSDEELEGEPGEIPEQGGEERSAEGRSKPKKKGSPPDKP</sequence>
<dbReference type="EMBL" id="CABFUZ020000214">
    <property type="protein sequence ID" value="VVM07960.1"/>
    <property type="molecule type" value="Genomic_DNA"/>
</dbReference>
<dbReference type="NCBIfam" id="NF038335">
    <property type="entry name" value="YPO0640_fam"/>
    <property type="match status" value="1"/>
</dbReference>
<keyword evidence="3" id="KW-1185">Reference proteome</keyword>
<gene>
    <name evidence="2" type="ORF">MAMC_01914</name>
</gene>
<dbReference type="SUPFAM" id="SSF160631">
    <property type="entry name" value="SMI1/KNR4-like"/>
    <property type="match status" value="1"/>
</dbReference>
<feature type="compositionally biased region" description="Acidic residues" evidence="1">
    <location>
        <begin position="151"/>
        <end position="176"/>
    </location>
</feature>